<name>A0ABQ9ZFC0_9CRUS</name>
<evidence type="ECO:0000313" key="1">
    <source>
        <dbReference type="EMBL" id="KAK4011627.1"/>
    </source>
</evidence>
<dbReference type="Proteomes" id="UP001234178">
    <property type="component" value="Unassembled WGS sequence"/>
</dbReference>
<comment type="caution">
    <text evidence="1">The sequence shown here is derived from an EMBL/GenBank/DDBJ whole genome shotgun (WGS) entry which is preliminary data.</text>
</comment>
<sequence>MVTCGTLLTDIGPTCENSIFFPSVGLICEKSMTCGTHGILLLQILHIVQGILMIEVSLKKYHKTVPPPHTPKVASADRCRCVRGPT</sequence>
<evidence type="ECO:0000313" key="2">
    <source>
        <dbReference type="Proteomes" id="UP001234178"/>
    </source>
</evidence>
<gene>
    <name evidence="1" type="ORF">OUZ56_020744</name>
</gene>
<keyword evidence="2" id="KW-1185">Reference proteome</keyword>
<accession>A0ABQ9ZFC0</accession>
<dbReference type="EMBL" id="JAOYFB010000003">
    <property type="protein sequence ID" value="KAK4011627.1"/>
    <property type="molecule type" value="Genomic_DNA"/>
</dbReference>
<reference evidence="1 2" key="1">
    <citation type="journal article" date="2023" name="Nucleic Acids Res.">
        <title>The hologenome of Daphnia magna reveals possible DNA methylation and microbiome-mediated evolution of the host genome.</title>
        <authorList>
            <person name="Chaturvedi A."/>
            <person name="Li X."/>
            <person name="Dhandapani V."/>
            <person name="Marshall H."/>
            <person name="Kissane S."/>
            <person name="Cuenca-Cambronero M."/>
            <person name="Asole G."/>
            <person name="Calvet F."/>
            <person name="Ruiz-Romero M."/>
            <person name="Marangio P."/>
            <person name="Guigo R."/>
            <person name="Rago D."/>
            <person name="Mirbahai L."/>
            <person name="Eastwood N."/>
            <person name="Colbourne J.K."/>
            <person name="Zhou J."/>
            <person name="Mallon E."/>
            <person name="Orsini L."/>
        </authorList>
    </citation>
    <scope>NUCLEOTIDE SEQUENCE [LARGE SCALE GENOMIC DNA]</scope>
    <source>
        <strain evidence="1">LRV0_1</strain>
    </source>
</reference>
<protein>
    <submittedName>
        <fullName evidence="1">Uncharacterized protein</fullName>
    </submittedName>
</protein>
<proteinExistence type="predicted"/>
<organism evidence="1 2">
    <name type="scientific">Daphnia magna</name>
    <dbReference type="NCBI Taxonomy" id="35525"/>
    <lineage>
        <taxon>Eukaryota</taxon>
        <taxon>Metazoa</taxon>
        <taxon>Ecdysozoa</taxon>
        <taxon>Arthropoda</taxon>
        <taxon>Crustacea</taxon>
        <taxon>Branchiopoda</taxon>
        <taxon>Diplostraca</taxon>
        <taxon>Cladocera</taxon>
        <taxon>Anomopoda</taxon>
        <taxon>Daphniidae</taxon>
        <taxon>Daphnia</taxon>
    </lineage>
</organism>